<gene>
    <name evidence="2" type="ORF">PBLR_13039</name>
</gene>
<dbReference type="InterPro" id="IPR009636">
    <property type="entry name" value="SCAF"/>
</dbReference>
<protein>
    <submittedName>
        <fullName evidence="2">Phage minor structural protein GP20</fullName>
    </submittedName>
</protein>
<feature type="region of interest" description="Disordered" evidence="1">
    <location>
        <begin position="156"/>
        <end position="188"/>
    </location>
</feature>
<feature type="region of interest" description="Disordered" evidence="1">
    <location>
        <begin position="43"/>
        <end position="69"/>
    </location>
</feature>
<reference evidence="3" key="1">
    <citation type="submission" date="2018-08" db="EMBL/GenBank/DDBJ databases">
        <authorList>
            <person name="Chevrot R."/>
        </authorList>
    </citation>
    <scope>NUCLEOTIDE SEQUENCE [LARGE SCALE GENOMIC DNA]</scope>
</reference>
<feature type="compositionally biased region" description="Basic and acidic residues" evidence="1">
    <location>
        <begin position="156"/>
        <end position="165"/>
    </location>
</feature>
<dbReference type="Proteomes" id="UP000304148">
    <property type="component" value="Chromosome"/>
</dbReference>
<dbReference type="RefSeq" id="WP_138186490.1">
    <property type="nucleotide sequence ID" value="NZ_LS992241.1"/>
</dbReference>
<proteinExistence type="predicted"/>
<dbReference type="EMBL" id="LS992241">
    <property type="protein sequence ID" value="SYX84617.1"/>
    <property type="molecule type" value="Genomic_DNA"/>
</dbReference>
<organism evidence="2 3">
    <name type="scientific">Paenibacillus alvei</name>
    <name type="common">Bacillus alvei</name>
    <dbReference type="NCBI Taxonomy" id="44250"/>
    <lineage>
        <taxon>Bacteria</taxon>
        <taxon>Bacillati</taxon>
        <taxon>Bacillota</taxon>
        <taxon>Bacilli</taxon>
        <taxon>Bacillales</taxon>
        <taxon>Paenibacillaceae</taxon>
        <taxon>Paenibacillus</taxon>
    </lineage>
</organism>
<evidence type="ECO:0000256" key="1">
    <source>
        <dbReference type="SAM" id="MobiDB-lite"/>
    </source>
</evidence>
<accession>A0A383RBZ4</accession>
<evidence type="ECO:0000313" key="3">
    <source>
        <dbReference type="Proteomes" id="UP000304148"/>
    </source>
</evidence>
<name>A0A383RBZ4_PAEAL</name>
<dbReference type="Pfam" id="PF06810">
    <property type="entry name" value="Phage_scaffold"/>
    <property type="match status" value="1"/>
</dbReference>
<dbReference type="AlphaFoldDB" id="A0A383RBZ4"/>
<evidence type="ECO:0000313" key="2">
    <source>
        <dbReference type="EMBL" id="SYX84617.1"/>
    </source>
</evidence>
<sequence length="206" mass="23228">MEWLKKLLEEQGLADEQVKAIIEGVEGNYKGFVPPHRFEEVNTAKKQAEEDVKERDKQLDKLKKSAGDNEELRQQIAKLQEENKAASEKYASDVKELRTNTAMRLAIGDSAHDAELVLSLLDKTKIELDEEGGIKAGFEEQLQSLRETKAFLFAQKQEKEDEKKGPTFKGITPADGAGGSGGHDEVDFENMSDADYYKYMDQQKNK</sequence>